<dbReference type="PANTHER" id="PTHR42714">
    <property type="entry name" value="TRNA MODIFICATION GTPASE GTPBP3"/>
    <property type="match status" value="1"/>
</dbReference>
<evidence type="ECO:0000256" key="1">
    <source>
        <dbReference type="SAM" id="Phobius"/>
    </source>
</evidence>
<gene>
    <name evidence="3" type="ORF">C772_00084</name>
</gene>
<keyword evidence="1" id="KW-0472">Membrane</keyword>
<organism evidence="3 4">
    <name type="scientific">Bhargavaea cecembensis DSE10</name>
    <dbReference type="NCBI Taxonomy" id="1235279"/>
    <lineage>
        <taxon>Bacteria</taxon>
        <taxon>Bacillati</taxon>
        <taxon>Bacillota</taxon>
        <taxon>Bacilli</taxon>
        <taxon>Bacillales</taxon>
        <taxon>Caryophanaceae</taxon>
        <taxon>Bhargavaea</taxon>
    </lineage>
</organism>
<feature type="transmembrane region" description="Helical" evidence="1">
    <location>
        <begin position="377"/>
        <end position="401"/>
    </location>
</feature>
<dbReference type="Proteomes" id="UP000011919">
    <property type="component" value="Unassembled WGS sequence"/>
</dbReference>
<dbReference type="RefSeq" id="WP_008296491.1">
    <property type="nucleotide sequence ID" value="NZ_AOFT01000001.1"/>
</dbReference>
<comment type="caution">
    <text evidence="3">The sequence shown here is derived from an EMBL/GenBank/DDBJ whole genome shotgun (WGS) entry which is preliminary data.</text>
</comment>
<proteinExistence type="predicted"/>
<dbReference type="eggNOG" id="COG3596">
    <property type="taxonomic scope" value="Bacteria"/>
</dbReference>
<dbReference type="OrthoDB" id="9255830at2"/>
<feature type="transmembrane region" description="Helical" evidence="1">
    <location>
        <begin position="325"/>
        <end position="341"/>
    </location>
</feature>
<dbReference type="PATRIC" id="fig|1235279.3.peg.89"/>
<dbReference type="GO" id="GO:0002098">
    <property type="term" value="P:tRNA wobble uridine modification"/>
    <property type="evidence" value="ECO:0007669"/>
    <property type="project" value="TreeGrafter"/>
</dbReference>
<evidence type="ECO:0000313" key="3">
    <source>
        <dbReference type="EMBL" id="EMR07756.1"/>
    </source>
</evidence>
<evidence type="ECO:0000313" key="4">
    <source>
        <dbReference type="Proteomes" id="UP000011919"/>
    </source>
</evidence>
<accession>M7NKV7</accession>
<reference evidence="3 4" key="1">
    <citation type="journal article" date="2013" name="Genome Announc.">
        <title>Draft Genome Sequence of Bhargavaea cecembensis Strain DSE10T, Isolated from a Deep-Sea Sediment Sample Collected at a Depth of 5,904 m from the Chagos-Laccadive Ridge System in the Indian Ocean.</title>
        <authorList>
            <person name="Shivaji S."/>
            <person name="Ara S."/>
            <person name="Begum Z."/>
            <person name="Ruth M."/>
            <person name="Singh A."/>
            <person name="Kumar Pinnaka A."/>
        </authorList>
    </citation>
    <scope>NUCLEOTIDE SEQUENCE [LARGE SCALE GENOMIC DNA]</scope>
    <source>
        <strain evidence="3 4">DSE10</strain>
    </source>
</reference>
<dbReference type="Gene3D" id="3.40.50.300">
    <property type="entry name" value="P-loop containing nucleotide triphosphate hydrolases"/>
    <property type="match status" value="1"/>
</dbReference>
<sequence>MVNPKFEEMQKRLSHIGNLNNYIEQLADKVPGNLISEKQRRKLIDAITDDEDLNALLEGLKNPRPPRFVLVGRTGVGKSSLINAMSGKYLAEVSDVEIGTKKARRFTYESDGQVYFEVIDTRGIGESETFDTKAEDELAGVIREFRPDALLFLQKATERAHIDKDVLVTKQLMEKTGGDLPLVAILTHIDELNPSRIKEPDRYPEEKLKLIGEKTGQLERIFSKYGLDATAILPVSSYIEWDREPGGPGDGGQENPEMAFDGRKGIEELLDFLEESLDVRAAIHLGLTVRLNRVATRIAERFIRIFSALSATVALSPIIASDIAVLLTLQSMLMMIIAYLSGRELEFKTARDLLVSLGGIGATGFTLRMVAQQGSKFANLVFPGAGSALSATIASGGTYAIGKAAVAYYLRGVPENELQQVVKDARKEFEEEQESQARIHADK</sequence>
<feature type="domain" description="G" evidence="2">
    <location>
        <begin position="68"/>
        <end position="168"/>
    </location>
</feature>
<keyword evidence="1" id="KW-1133">Transmembrane helix</keyword>
<dbReference type="EMBL" id="AOFT01000001">
    <property type="protein sequence ID" value="EMR07756.1"/>
    <property type="molecule type" value="Genomic_DNA"/>
</dbReference>
<dbReference type="Pfam" id="PF01926">
    <property type="entry name" value="MMR_HSR1"/>
    <property type="match status" value="1"/>
</dbReference>
<keyword evidence="1" id="KW-0812">Transmembrane</keyword>
<dbReference type="GO" id="GO:0030488">
    <property type="term" value="P:tRNA methylation"/>
    <property type="evidence" value="ECO:0007669"/>
    <property type="project" value="TreeGrafter"/>
</dbReference>
<dbReference type="SUPFAM" id="SSF52540">
    <property type="entry name" value="P-loop containing nucleoside triphosphate hydrolases"/>
    <property type="match status" value="1"/>
</dbReference>
<protein>
    <submittedName>
        <fullName evidence="3">GTP-binding protein Der</fullName>
    </submittedName>
</protein>
<evidence type="ECO:0000259" key="2">
    <source>
        <dbReference type="Pfam" id="PF01926"/>
    </source>
</evidence>
<feature type="transmembrane region" description="Helical" evidence="1">
    <location>
        <begin position="353"/>
        <end position="371"/>
    </location>
</feature>
<dbReference type="GO" id="GO:0005829">
    <property type="term" value="C:cytosol"/>
    <property type="evidence" value="ECO:0007669"/>
    <property type="project" value="TreeGrafter"/>
</dbReference>
<name>M7NKV7_9BACL</name>
<dbReference type="AlphaFoldDB" id="M7NKV7"/>
<dbReference type="InterPro" id="IPR027417">
    <property type="entry name" value="P-loop_NTPase"/>
</dbReference>
<dbReference type="STRING" id="1235279.C772_00084"/>
<keyword evidence="4" id="KW-1185">Reference proteome</keyword>
<dbReference type="InterPro" id="IPR006073">
    <property type="entry name" value="GTP-bd"/>
</dbReference>
<dbReference type="PANTHER" id="PTHR42714:SF2">
    <property type="entry name" value="TRNA MODIFICATION GTPASE GTPBP3, MITOCHONDRIAL"/>
    <property type="match status" value="1"/>
</dbReference>
<dbReference type="eggNOG" id="COG3597">
    <property type="taxonomic scope" value="Bacteria"/>
</dbReference>
<dbReference type="GO" id="GO:0005525">
    <property type="term" value="F:GTP binding"/>
    <property type="evidence" value="ECO:0007669"/>
    <property type="project" value="InterPro"/>
</dbReference>